<dbReference type="Pfam" id="PF13384">
    <property type="entry name" value="HTH_23"/>
    <property type="match status" value="1"/>
</dbReference>
<dbReference type="PANTHER" id="PTHR34293">
    <property type="entry name" value="HTH-TYPE TRANSCRIPTIONAL REGULATOR TRMBL2"/>
    <property type="match status" value="1"/>
</dbReference>
<dbReference type="Gene3D" id="1.10.10.10">
    <property type="entry name" value="Winged helix-like DNA-binding domain superfamily/Winged helix DNA-binding domain"/>
    <property type="match status" value="1"/>
</dbReference>
<dbReference type="InterPro" id="IPR000792">
    <property type="entry name" value="Tscrpt_reg_LuxR_C"/>
</dbReference>
<dbReference type="EMBL" id="JACHNF010000001">
    <property type="protein sequence ID" value="MBB5981778.1"/>
    <property type="molecule type" value="Genomic_DNA"/>
</dbReference>
<name>A0A841E339_9ACTN</name>
<protein>
    <recommendedName>
        <fullName evidence="1">HTH luxR-type domain-containing protein</fullName>
    </recommendedName>
</protein>
<evidence type="ECO:0000313" key="3">
    <source>
        <dbReference type="Proteomes" id="UP000558997"/>
    </source>
</evidence>
<feature type="domain" description="HTH luxR-type" evidence="1">
    <location>
        <begin position="261"/>
        <end position="310"/>
    </location>
</feature>
<accession>A0A841E339</accession>
<dbReference type="PANTHER" id="PTHR34293:SF1">
    <property type="entry name" value="HTH-TYPE TRANSCRIPTIONAL REGULATOR TRMBL2"/>
    <property type="match status" value="1"/>
</dbReference>
<dbReference type="Proteomes" id="UP000558997">
    <property type="component" value="Unassembled WGS sequence"/>
</dbReference>
<sequence>MLERLGIDSGQEQVYEHVLTHPGRSAAELAQDLPGANLDALVSKRLLRVEDGKYSAVPPAVALQGLLDARQLELDQVATRVQELERLHRATPYPVRQSPVEVVPGDQAHAYLLAIHRATRSEVRAFETPPYVKPISPADAQPVADAIQHGVVHRIVYSRAAVDEQGLDTLLVTLSVGEQARVTGDVPLRLAIYDNQVATLPMVTGTRTSEGLLVVRPSALLDALIALFERVWAAALPLALALGSEGPDQERGQEAGEDGDHTLIALLSAGMTDQAIARQLGISLRTIGRRIQRVQNSLHAETRFQAGVAVGLARSGG</sequence>
<dbReference type="GO" id="GO:0006355">
    <property type="term" value="P:regulation of DNA-templated transcription"/>
    <property type="evidence" value="ECO:0007669"/>
    <property type="project" value="InterPro"/>
</dbReference>
<dbReference type="InterPro" id="IPR016032">
    <property type="entry name" value="Sig_transdc_resp-reg_C-effctor"/>
</dbReference>
<keyword evidence="3" id="KW-1185">Reference proteome</keyword>
<proteinExistence type="predicted"/>
<dbReference type="SUPFAM" id="SSF46894">
    <property type="entry name" value="C-terminal effector domain of the bipartite response regulators"/>
    <property type="match status" value="1"/>
</dbReference>
<dbReference type="RefSeq" id="WP_184838538.1">
    <property type="nucleotide sequence ID" value="NZ_BAAAVN010000020.1"/>
</dbReference>
<comment type="caution">
    <text evidence="2">The sequence shown here is derived from an EMBL/GenBank/DDBJ whole genome shotgun (WGS) entry which is preliminary data.</text>
</comment>
<dbReference type="GO" id="GO:0003677">
    <property type="term" value="F:DNA binding"/>
    <property type="evidence" value="ECO:0007669"/>
    <property type="project" value="InterPro"/>
</dbReference>
<dbReference type="InterPro" id="IPR051797">
    <property type="entry name" value="TrmB-like"/>
</dbReference>
<dbReference type="InterPro" id="IPR036388">
    <property type="entry name" value="WH-like_DNA-bd_sf"/>
</dbReference>
<evidence type="ECO:0000259" key="1">
    <source>
        <dbReference type="SMART" id="SM00421"/>
    </source>
</evidence>
<dbReference type="SMART" id="SM00421">
    <property type="entry name" value="HTH_LUXR"/>
    <property type="match status" value="1"/>
</dbReference>
<reference evidence="2 3" key="1">
    <citation type="submission" date="2020-08" db="EMBL/GenBank/DDBJ databases">
        <title>Sequencing the genomes of 1000 actinobacteria strains.</title>
        <authorList>
            <person name="Klenk H.-P."/>
        </authorList>
    </citation>
    <scope>NUCLEOTIDE SEQUENCE [LARGE SCALE GENOMIC DNA]</scope>
    <source>
        <strain evidence="2 3">DSM 17294</strain>
    </source>
</reference>
<organism evidence="2 3">
    <name type="scientific">Kribbella solani</name>
    <dbReference type="NCBI Taxonomy" id="236067"/>
    <lineage>
        <taxon>Bacteria</taxon>
        <taxon>Bacillati</taxon>
        <taxon>Actinomycetota</taxon>
        <taxon>Actinomycetes</taxon>
        <taxon>Propionibacteriales</taxon>
        <taxon>Kribbellaceae</taxon>
        <taxon>Kribbella</taxon>
    </lineage>
</organism>
<dbReference type="AlphaFoldDB" id="A0A841E339"/>
<evidence type="ECO:0000313" key="2">
    <source>
        <dbReference type="EMBL" id="MBB5981778.1"/>
    </source>
</evidence>
<gene>
    <name evidence="2" type="ORF">HDA44_005119</name>
</gene>